<evidence type="ECO:0000256" key="2">
    <source>
        <dbReference type="SAM" id="SignalP"/>
    </source>
</evidence>
<proteinExistence type="predicted"/>
<evidence type="ECO:0000313" key="3">
    <source>
        <dbReference type="EMBL" id="QJX00238.1"/>
    </source>
</evidence>
<feature type="coiled-coil region" evidence="1">
    <location>
        <begin position="24"/>
        <end position="61"/>
    </location>
</feature>
<reference evidence="4" key="1">
    <citation type="submission" date="2020-05" db="EMBL/GenBank/DDBJ databases">
        <title>Frigoriglobus tundricola gen. nov., sp. nov., a psychrotolerant cellulolytic planctomycete of the family Gemmataceae with two divergent copies of 16S rRNA gene.</title>
        <authorList>
            <person name="Kulichevskaya I.S."/>
            <person name="Ivanova A.A."/>
            <person name="Naumoff D.G."/>
            <person name="Beletsky A.V."/>
            <person name="Rijpstra W.I.C."/>
            <person name="Sinninghe Damste J.S."/>
            <person name="Mardanov A.V."/>
            <person name="Ravin N.V."/>
            <person name="Dedysh S.N."/>
        </authorList>
    </citation>
    <scope>NUCLEOTIDE SEQUENCE [LARGE SCALE GENOMIC DNA]</scope>
    <source>
        <strain evidence="4">PL17</strain>
    </source>
</reference>
<evidence type="ECO:0000256" key="1">
    <source>
        <dbReference type="SAM" id="Coils"/>
    </source>
</evidence>
<protein>
    <submittedName>
        <fullName evidence="3">Uncharacterized protein</fullName>
    </submittedName>
</protein>
<evidence type="ECO:0000313" key="4">
    <source>
        <dbReference type="Proteomes" id="UP000503447"/>
    </source>
</evidence>
<organism evidence="3 4">
    <name type="scientific">Frigoriglobus tundricola</name>
    <dbReference type="NCBI Taxonomy" id="2774151"/>
    <lineage>
        <taxon>Bacteria</taxon>
        <taxon>Pseudomonadati</taxon>
        <taxon>Planctomycetota</taxon>
        <taxon>Planctomycetia</taxon>
        <taxon>Gemmatales</taxon>
        <taxon>Gemmataceae</taxon>
        <taxon>Frigoriglobus</taxon>
    </lineage>
</organism>
<feature type="chain" id="PRO_5026831690" evidence="2">
    <location>
        <begin position="19"/>
        <end position="384"/>
    </location>
</feature>
<dbReference type="Proteomes" id="UP000503447">
    <property type="component" value="Chromosome"/>
</dbReference>
<keyword evidence="2" id="KW-0732">Signal</keyword>
<dbReference type="AlphaFoldDB" id="A0A6M5Z1F2"/>
<dbReference type="KEGG" id="ftj:FTUN_7862"/>
<gene>
    <name evidence="3" type="ORF">FTUN_7862</name>
</gene>
<name>A0A6M5Z1F2_9BACT</name>
<dbReference type="EMBL" id="CP053452">
    <property type="protein sequence ID" value="QJX00238.1"/>
    <property type="molecule type" value="Genomic_DNA"/>
</dbReference>
<keyword evidence="4" id="KW-1185">Reference proteome</keyword>
<accession>A0A6M5Z1F2</accession>
<feature type="signal peptide" evidence="2">
    <location>
        <begin position="1"/>
        <end position="18"/>
    </location>
</feature>
<sequence length="384" mass="42525">MRQLIGILALTAVVGVSAATAQKIEQEKEKNEKINALRKDIAELKTKLAQKEAELEKLDPQGEKILDAAGAPNEAPLRSLKELARFKLSNLRFEVPAPGQQALLKFHYELEKSGEFPWPTVVVRTADGQQRYVAARLGSRALNPLQDKAGDLAFGLGYVRIPENTKNLEVFLVATDKRWEDENFRPTFKISNSVVIGDLGRPLQLAREWTPEEAKMLNDPPPLSPDPGANRTVGKDTKHVGLVEALTPANRFADPKKRPLVGFYYSLATFEPEKDKKVGCVSQLSPCYHERQPSYGLKREMAKEGYAVGAVNLKTNPTVTAFQLVYMKIKPDGTLDTKDSYTGEWIGEPGPNDKEGVVTGNGRKVIGANVWHWGRVFALALVLE</sequence>
<keyword evidence="1" id="KW-0175">Coiled coil</keyword>